<name>U5YQF2_SCHMD</name>
<dbReference type="AlphaFoldDB" id="U5YQF2"/>
<feature type="compositionally biased region" description="Basic residues" evidence="2">
    <location>
        <begin position="392"/>
        <end position="401"/>
    </location>
</feature>
<evidence type="ECO:0000256" key="1">
    <source>
        <dbReference type="SAM" id="Coils"/>
    </source>
</evidence>
<dbReference type="CDD" id="cd11396">
    <property type="entry name" value="bHLHzip_USF"/>
    <property type="match status" value="1"/>
</dbReference>
<reference evidence="4" key="1">
    <citation type="journal article" date="2013" name="Development">
        <title>Genome-wide analysis of the bHLH gene family in planarians identifies factors required for adult neurogenesis and neuronal regeneration.</title>
        <authorList>
            <person name="Cowles M.W."/>
            <person name="Brown D.D."/>
            <person name="Nisperos S.V."/>
            <person name="Stanley B.N."/>
            <person name="Pearson B.J."/>
            <person name="Zayas R.M."/>
        </authorList>
    </citation>
    <scope>NUCLEOTIDE SEQUENCE</scope>
</reference>
<evidence type="ECO:0000256" key="2">
    <source>
        <dbReference type="SAM" id="MobiDB-lite"/>
    </source>
</evidence>
<feature type="non-terminal residue" evidence="4">
    <location>
        <position position="602"/>
    </location>
</feature>
<keyword evidence="1" id="KW-0175">Coiled coil</keyword>
<dbReference type="GO" id="GO:0046983">
    <property type="term" value="F:protein dimerization activity"/>
    <property type="evidence" value="ECO:0007669"/>
    <property type="project" value="InterPro"/>
</dbReference>
<dbReference type="Pfam" id="PF00010">
    <property type="entry name" value="HLH"/>
    <property type="match status" value="1"/>
</dbReference>
<sequence length="602" mass="67940">MDDENNSNNNQPMKINSNDLSNDISINLASLLKSLSQNSVSICETPVTSISEINLDIENYDQNIHRNKAEGEDFGEIKSESFLNQLANNDRMLNIDYMNGKRNKSQYDAEINKSLQNVKLISKLTNTKFSSNVNTLNSMQNISAIKSLLDNQNGQVYLLVKSDAVQAIDSSNNFSNLLQSNNYSQPVQFSSDMGIEMASSDNCSSLNNSTLMLAAHQLQISNNLSTAELIQKLLESPQSANAGNNLESIMTNRKLDESSISSLVQTFRDSIQTDNMNHQYYECSVDSNNEAEVTLLVDDENSVSNSQFPHTSQSIKQEKQILILKGNSEIESMLVNGRVVGESMKDQLFSNQNNTLDINREIYNGVSNNFNQSNSTANISVGIKKDLSQSKVQKRLKIKPSKIHETSAQSDSSSKAYSSNSPVFSTSQADHSPNKEYINGDGEFKEMKRKSSHNEVERRRRDRINTWISELQNMLPNNEKMTLNRSKSHILKAVYDYFRVQTDQFSEVQVKCEKLTSENREKTAIIKKLEAEKEVLLSQLQYINQAVTNTVKSTQESLNRTSINHYRVNPVEKIKVNQPYRITSVYSNSDVNNYSNSYIIDN</sequence>
<dbReference type="OrthoDB" id="690068at2759"/>
<dbReference type="InterPro" id="IPR036638">
    <property type="entry name" value="HLH_DNA-bd_sf"/>
</dbReference>
<feature type="domain" description="BHLH" evidence="3">
    <location>
        <begin position="448"/>
        <end position="501"/>
    </location>
</feature>
<dbReference type="SMART" id="SM00353">
    <property type="entry name" value="HLH"/>
    <property type="match status" value="1"/>
</dbReference>
<dbReference type="PROSITE" id="PS50888">
    <property type="entry name" value="BHLH"/>
    <property type="match status" value="1"/>
</dbReference>
<dbReference type="SUPFAM" id="SSF47459">
    <property type="entry name" value="HLH, helix-loop-helix DNA-binding domain"/>
    <property type="match status" value="1"/>
</dbReference>
<organism evidence="4">
    <name type="scientific">Schmidtea mediterranea</name>
    <name type="common">Freshwater planarian flatworm</name>
    <dbReference type="NCBI Taxonomy" id="79327"/>
    <lineage>
        <taxon>Eukaryota</taxon>
        <taxon>Metazoa</taxon>
        <taxon>Spiralia</taxon>
        <taxon>Lophotrochozoa</taxon>
        <taxon>Platyhelminthes</taxon>
        <taxon>Rhabditophora</taxon>
        <taxon>Seriata</taxon>
        <taxon>Tricladida</taxon>
        <taxon>Continenticola</taxon>
        <taxon>Geoplanoidea</taxon>
        <taxon>Dugesiidae</taxon>
        <taxon>Schmidtea</taxon>
    </lineage>
</organism>
<feature type="coiled-coil region" evidence="1">
    <location>
        <begin position="512"/>
        <end position="546"/>
    </location>
</feature>
<proteinExistence type="evidence at transcript level"/>
<feature type="region of interest" description="Disordered" evidence="2">
    <location>
        <begin position="390"/>
        <end position="459"/>
    </location>
</feature>
<dbReference type="Gene3D" id="4.10.280.10">
    <property type="entry name" value="Helix-loop-helix DNA-binding domain"/>
    <property type="match status" value="1"/>
</dbReference>
<feature type="compositionally biased region" description="Polar residues" evidence="2">
    <location>
        <begin position="422"/>
        <end position="431"/>
    </location>
</feature>
<accession>U5YQF2</accession>
<evidence type="ECO:0000313" key="4">
    <source>
        <dbReference type="EMBL" id="AGZ94938.1"/>
    </source>
</evidence>
<protein>
    <submittedName>
        <fullName evidence="4">Usf protein</fullName>
    </submittedName>
</protein>
<evidence type="ECO:0000259" key="3">
    <source>
        <dbReference type="PROSITE" id="PS50888"/>
    </source>
</evidence>
<dbReference type="EMBL" id="KF487123">
    <property type="protein sequence ID" value="AGZ94938.1"/>
    <property type="molecule type" value="mRNA"/>
</dbReference>
<gene>
    <name evidence="4" type="primary">usf</name>
</gene>
<feature type="compositionally biased region" description="Low complexity" evidence="2">
    <location>
        <begin position="407"/>
        <end position="421"/>
    </location>
</feature>
<dbReference type="InterPro" id="IPR011598">
    <property type="entry name" value="bHLH_dom"/>
</dbReference>